<dbReference type="InterPro" id="IPR037138">
    <property type="entry name" value="His_deacetylse_dom_sf"/>
</dbReference>
<dbReference type="PANTHER" id="PTHR10625:SF10">
    <property type="entry name" value="HISTONE DEACETYLASE HDAC1"/>
    <property type="match status" value="1"/>
</dbReference>
<organism evidence="3 4">
    <name type="scientific">Hyphobacterium lacteum</name>
    <dbReference type="NCBI Taxonomy" id="3116575"/>
    <lineage>
        <taxon>Bacteria</taxon>
        <taxon>Pseudomonadati</taxon>
        <taxon>Pseudomonadota</taxon>
        <taxon>Alphaproteobacteria</taxon>
        <taxon>Maricaulales</taxon>
        <taxon>Maricaulaceae</taxon>
        <taxon>Hyphobacterium</taxon>
    </lineage>
</organism>
<dbReference type="InterPro" id="IPR023696">
    <property type="entry name" value="Ureohydrolase_dom_sf"/>
</dbReference>
<dbReference type="PRINTS" id="PR01270">
    <property type="entry name" value="HDASUPER"/>
</dbReference>
<sequence length="312" mass="33151">MKTVILTSHAGFQHRVPPPHSESPERLGAVLDAFEASAAIRGLPRIDARRATREEISRFHSPAHVDMVFNGEPASHEAFHGFDFDTFMSRGSLEAALCGAGAAVQAVDKVMAGEAEAAFCATRPPGHHAERDRPMGFCLFNNIAIAALHALDGHGLSRVAIIDIDVHHGNGSQELAETEPRVVFGSIHESPLYPGTGHEHETGLNGNVINVTVGGGTGGEIWQRRLDEELIPAVEAQQPELILVSAGFDGHEADPLAGLMLEEADFAHAARSLAQLSQRIASSRLVCCLEGGYELGALGRSATAFVETLLAS</sequence>
<evidence type="ECO:0000313" key="3">
    <source>
        <dbReference type="EMBL" id="MEE2525227.1"/>
    </source>
</evidence>
<dbReference type="SUPFAM" id="SSF52768">
    <property type="entry name" value="Arginase/deacetylase"/>
    <property type="match status" value="1"/>
</dbReference>
<dbReference type="InterPro" id="IPR000286">
    <property type="entry name" value="HDACs"/>
</dbReference>
<accession>A0ABU7LMU9</accession>
<dbReference type="EMBL" id="JAZDRP010000002">
    <property type="protein sequence ID" value="MEE2525227.1"/>
    <property type="molecule type" value="Genomic_DNA"/>
</dbReference>
<dbReference type="CDD" id="cd11599">
    <property type="entry name" value="HDAC_classII_2"/>
    <property type="match status" value="1"/>
</dbReference>
<evidence type="ECO:0000259" key="2">
    <source>
        <dbReference type="Pfam" id="PF00850"/>
    </source>
</evidence>
<dbReference type="RefSeq" id="WP_330197892.1">
    <property type="nucleotide sequence ID" value="NZ_JAZDRP010000002.1"/>
</dbReference>
<comment type="caution">
    <text evidence="3">The sequence shown here is derived from an EMBL/GenBank/DDBJ whole genome shotgun (WGS) entry which is preliminary data.</text>
</comment>
<dbReference type="InterPro" id="IPR023801">
    <property type="entry name" value="His_deacetylse_dom"/>
</dbReference>
<reference evidence="3 4" key="1">
    <citation type="submission" date="2024-01" db="EMBL/GenBank/DDBJ databases">
        <title>Hyphobacterium bacterium isolated from marine sediment.</title>
        <authorList>
            <person name="Zhao S."/>
        </authorList>
    </citation>
    <scope>NUCLEOTIDE SEQUENCE [LARGE SCALE GENOMIC DNA]</scope>
    <source>
        <strain evidence="4">HN65</strain>
    </source>
</reference>
<dbReference type="PANTHER" id="PTHR10625">
    <property type="entry name" value="HISTONE DEACETYLASE HDAC1-RELATED"/>
    <property type="match status" value="1"/>
</dbReference>
<gene>
    <name evidence="3" type="ORF">V0U79_02540</name>
</gene>
<evidence type="ECO:0000256" key="1">
    <source>
        <dbReference type="ARBA" id="ARBA00005947"/>
    </source>
</evidence>
<feature type="domain" description="Histone deacetylase" evidence="2">
    <location>
        <begin position="20"/>
        <end position="309"/>
    </location>
</feature>
<keyword evidence="4" id="KW-1185">Reference proteome</keyword>
<evidence type="ECO:0000313" key="4">
    <source>
        <dbReference type="Proteomes" id="UP001354971"/>
    </source>
</evidence>
<dbReference type="Proteomes" id="UP001354971">
    <property type="component" value="Unassembled WGS sequence"/>
</dbReference>
<protein>
    <submittedName>
        <fullName evidence="3">Histone deacetylase family protein</fullName>
    </submittedName>
</protein>
<proteinExistence type="inferred from homology"/>
<dbReference type="Pfam" id="PF00850">
    <property type="entry name" value="Hist_deacetyl"/>
    <property type="match status" value="1"/>
</dbReference>
<name>A0ABU7LMU9_9PROT</name>
<dbReference type="Gene3D" id="3.40.800.20">
    <property type="entry name" value="Histone deacetylase domain"/>
    <property type="match status" value="1"/>
</dbReference>
<comment type="similarity">
    <text evidence="1">Belongs to the histone deacetylase family.</text>
</comment>